<evidence type="ECO:0000259" key="5">
    <source>
        <dbReference type="Pfam" id="PF04198"/>
    </source>
</evidence>
<feature type="domain" description="Sugar-binding" evidence="5">
    <location>
        <begin position="59"/>
        <end position="311"/>
    </location>
</feature>
<comment type="similarity">
    <text evidence="1">Belongs to the SorC transcriptional regulatory family.</text>
</comment>
<protein>
    <submittedName>
        <fullName evidence="6">Transcriptional regulator</fullName>
    </submittedName>
</protein>
<dbReference type="OrthoDB" id="58802at2"/>
<evidence type="ECO:0000256" key="1">
    <source>
        <dbReference type="ARBA" id="ARBA00010466"/>
    </source>
</evidence>
<accession>A0A9W5S3Q5</accession>
<proteinExistence type="inferred from homology"/>
<evidence type="ECO:0000256" key="4">
    <source>
        <dbReference type="ARBA" id="ARBA00023163"/>
    </source>
</evidence>
<organism evidence="6 7">
    <name type="scientific">Paenibacillus darwinianus</name>
    <dbReference type="NCBI Taxonomy" id="1380763"/>
    <lineage>
        <taxon>Bacteria</taxon>
        <taxon>Bacillati</taxon>
        <taxon>Bacillota</taxon>
        <taxon>Bacilli</taxon>
        <taxon>Bacillales</taxon>
        <taxon>Paenibacillaceae</taxon>
        <taxon>Paenibacillus</taxon>
    </lineage>
</organism>
<dbReference type="PANTHER" id="PTHR34294">
    <property type="entry name" value="TRANSCRIPTIONAL REGULATOR-RELATED"/>
    <property type="match status" value="1"/>
</dbReference>
<dbReference type="InterPro" id="IPR037171">
    <property type="entry name" value="NagB/RpiA_transferase-like"/>
</dbReference>
<reference evidence="6 7" key="1">
    <citation type="submission" date="2014-02" db="EMBL/GenBank/DDBJ databases">
        <title>Genome sequence of Paenibacillus darwinianus reveals adaptive mechanisms for survival in Antarctic soils.</title>
        <authorList>
            <person name="Dsouza M."/>
            <person name="Taylor M.W."/>
            <person name="Turner S.J."/>
            <person name="Aislabie J."/>
        </authorList>
    </citation>
    <scope>NUCLEOTIDE SEQUENCE [LARGE SCALE GENOMIC DNA]</scope>
    <source>
        <strain evidence="6 7">CE1</strain>
    </source>
</reference>
<evidence type="ECO:0000256" key="2">
    <source>
        <dbReference type="ARBA" id="ARBA00023015"/>
    </source>
</evidence>
<dbReference type="Gene3D" id="1.10.10.60">
    <property type="entry name" value="Homeodomain-like"/>
    <property type="match status" value="1"/>
</dbReference>
<evidence type="ECO:0000256" key="3">
    <source>
        <dbReference type="ARBA" id="ARBA00023125"/>
    </source>
</evidence>
<keyword evidence="3" id="KW-0238">DNA-binding</keyword>
<evidence type="ECO:0000313" key="7">
    <source>
        <dbReference type="Proteomes" id="UP000053750"/>
    </source>
</evidence>
<name>A0A9W5S3Q5_9BACL</name>
<dbReference type="RefSeq" id="WP_036583482.1">
    <property type="nucleotide sequence ID" value="NZ_KK082193.1"/>
</dbReference>
<keyword evidence="2" id="KW-0805">Transcription regulation</keyword>
<comment type="caution">
    <text evidence="6">The sequence shown here is derived from an EMBL/GenBank/DDBJ whole genome shotgun (WGS) entry which is preliminary data.</text>
</comment>
<dbReference type="Pfam" id="PF04198">
    <property type="entry name" value="Sugar-bind"/>
    <property type="match status" value="1"/>
</dbReference>
<evidence type="ECO:0000313" key="6">
    <source>
        <dbReference type="EMBL" id="EXX91624.1"/>
    </source>
</evidence>
<dbReference type="AlphaFoldDB" id="A0A9W5S3Q5"/>
<dbReference type="GO" id="GO:0030246">
    <property type="term" value="F:carbohydrate binding"/>
    <property type="evidence" value="ECO:0007669"/>
    <property type="project" value="InterPro"/>
</dbReference>
<keyword evidence="4" id="KW-0804">Transcription</keyword>
<dbReference type="PANTHER" id="PTHR34294:SF12">
    <property type="entry name" value="SUGAR-BINDING TRANSCRIPTIONAL REGULATOR"/>
    <property type="match status" value="1"/>
</dbReference>
<keyword evidence="7" id="KW-1185">Reference proteome</keyword>
<dbReference type="GO" id="GO:0003677">
    <property type="term" value="F:DNA binding"/>
    <property type="evidence" value="ECO:0007669"/>
    <property type="project" value="UniProtKB-KW"/>
</dbReference>
<dbReference type="EMBL" id="JFHU01000025">
    <property type="protein sequence ID" value="EXX91624.1"/>
    <property type="molecule type" value="Genomic_DNA"/>
</dbReference>
<dbReference type="InterPro" id="IPR051054">
    <property type="entry name" value="SorC_transcr_regulators"/>
</dbReference>
<gene>
    <name evidence="6" type="ORF">BG53_09825</name>
</gene>
<dbReference type="InterPro" id="IPR007324">
    <property type="entry name" value="Sugar-bd_dom_put"/>
</dbReference>
<sequence>MNDAERKFLLKISRMYYFDEWTQAEIAKKVGVSRPIISKGLQKARSEGLVEIIIHDHGFDTIEMENRIESAFGLEDVIVVPSADMAKEAVRTALSKAAASYLQKQLKDAQKIGVSWGTALNDLVKEYPSDAHPHLKVIPMVGGMGSHGIELHANQIAFELSKKLDCQCESLYAPAIVETAEFRNLLLSTPEINRVLAEAKSVDVALVGIGNPFNQSTMKEIGYLGDAELQSLKNAKVAGDINSCFILEDGSIAQNTLNERVIGINTDDLRQAGKVIAVAEGLHKTDSIIAALKGGYINAIITEEQTASDIVSKLEQ</sequence>
<dbReference type="SUPFAM" id="SSF100950">
    <property type="entry name" value="NagB/RpiA/CoA transferase-like"/>
    <property type="match status" value="1"/>
</dbReference>
<dbReference type="Gene3D" id="3.40.50.1360">
    <property type="match status" value="1"/>
</dbReference>
<dbReference type="Proteomes" id="UP000053750">
    <property type="component" value="Unassembled WGS sequence"/>
</dbReference>